<dbReference type="InterPro" id="IPR008042">
    <property type="entry name" value="Retrotrans_Pao"/>
</dbReference>
<dbReference type="InterPro" id="IPR005312">
    <property type="entry name" value="DUF1759"/>
</dbReference>
<gene>
    <name evidence="4" type="ORF">FSP39_007239</name>
</gene>
<evidence type="ECO:0000256" key="2">
    <source>
        <dbReference type="SAM" id="MobiDB-lite"/>
    </source>
</evidence>
<name>A0AA88YVN1_PINIB</name>
<protein>
    <recommendedName>
        <fullName evidence="3">Integrase catalytic domain-containing protein</fullName>
    </recommendedName>
</protein>
<dbReference type="PANTHER" id="PTHR47331">
    <property type="entry name" value="PHD-TYPE DOMAIN-CONTAINING PROTEIN"/>
    <property type="match status" value="1"/>
</dbReference>
<dbReference type="EMBL" id="VSWD01000002">
    <property type="protein sequence ID" value="KAK3107107.1"/>
    <property type="molecule type" value="Genomic_DNA"/>
</dbReference>
<proteinExistence type="predicted"/>
<organism evidence="4 5">
    <name type="scientific">Pinctada imbricata</name>
    <name type="common">Atlantic pearl-oyster</name>
    <name type="synonym">Pinctada martensii</name>
    <dbReference type="NCBI Taxonomy" id="66713"/>
    <lineage>
        <taxon>Eukaryota</taxon>
        <taxon>Metazoa</taxon>
        <taxon>Spiralia</taxon>
        <taxon>Lophotrochozoa</taxon>
        <taxon>Mollusca</taxon>
        <taxon>Bivalvia</taxon>
        <taxon>Autobranchia</taxon>
        <taxon>Pteriomorphia</taxon>
        <taxon>Pterioida</taxon>
        <taxon>Pterioidea</taxon>
        <taxon>Pteriidae</taxon>
        <taxon>Pinctada</taxon>
    </lineage>
</organism>
<dbReference type="InterPro" id="IPR001584">
    <property type="entry name" value="Integrase_cat-core"/>
</dbReference>
<accession>A0AA88YVN1</accession>
<dbReference type="Pfam" id="PF18701">
    <property type="entry name" value="DUF5641"/>
    <property type="match status" value="1"/>
</dbReference>
<dbReference type="CDD" id="cd01644">
    <property type="entry name" value="RT_pepA17"/>
    <property type="match status" value="1"/>
</dbReference>
<dbReference type="Proteomes" id="UP001186944">
    <property type="component" value="Unassembled WGS sequence"/>
</dbReference>
<evidence type="ECO:0000313" key="4">
    <source>
        <dbReference type="EMBL" id="KAK3107107.1"/>
    </source>
</evidence>
<dbReference type="SUPFAM" id="SSF53098">
    <property type="entry name" value="Ribonuclease H-like"/>
    <property type="match status" value="1"/>
</dbReference>
<evidence type="ECO:0000313" key="5">
    <source>
        <dbReference type="Proteomes" id="UP001186944"/>
    </source>
</evidence>
<feature type="domain" description="Integrase catalytic" evidence="3">
    <location>
        <begin position="1621"/>
        <end position="1816"/>
    </location>
</feature>
<reference evidence="4" key="1">
    <citation type="submission" date="2019-08" db="EMBL/GenBank/DDBJ databases">
        <title>The improved chromosome-level genome for the pearl oyster Pinctada fucata martensii using PacBio sequencing and Hi-C.</title>
        <authorList>
            <person name="Zheng Z."/>
        </authorList>
    </citation>
    <scope>NUCLEOTIDE SEQUENCE</scope>
    <source>
        <strain evidence="4">ZZ-2019</strain>
        <tissue evidence="4">Adductor muscle</tissue>
    </source>
</reference>
<keyword evidence="5" id="KW-1185">Reference proteome</keyword>
<feature type="coiled-coil region" evidence="1">
    <location>
        <begin position="148"/>
        <end position="175"/>
    </location>
</feature>
<evidence type="ECO:0000256" key="1">
    <source>
        <dbReference type="SAM" id="Coils"/>
    </source>
</evidence>
<dbReference type="Pfam" id="PF05380">
    <property type="entry name" value="Peptidase_A17"/>
    <property type="match status" value="1"/>
</dbReference>
<dbReference type="PROSITE" id="PS50994">
    <property type="entry name" value="INTEGRASE"/>
    <property type="match status" value="1"/>
</dbReference>
<evidence type="ECO:0000259" key="3">
    <source>
        <dbReference type="PROSITE" id="PS50994"/>
    </source>
</evidence>
<dbReference type="Gene3D" id="3.30.420.10">
    <property type="entry name" value="Ribonuclease H-like superfamily/Ribonuclease H"/>
    <property type="match status" value="1"/>
</dbReference>
<keyword evidence="1" id="KW-0175">Coiled coil</keyword>
<dbReference type="GO" id="GO:0003676">
    <property type="term" value="F:nucleic acid binding"/>
    <property type="evidence" value="ECO:0007669"/>
    <property type="project" value="InterPro"/>
</dbReference>
<dbReference type="PANTHER" id="PTHR47331:SF6">
    <property type="entry name" value="DOUBLECORTIN DOMAIN-CONTAINING PROTEIN"/>
    <property type="match status" value="1"/>
</dbReference>
<dbReference type="InterPro" id="IPR040676">
    <property type="entry name" value="DUF5641"/>
</dbReference>
<dbReference type="InterPro" id="IPR043502">
    <property type="entry name" value="DNA/RNA_pol_sf"/>
</dbReference>
<dbReference type="GO" id="GO:0015074">
    <property type="term" value="P:DNA integration"/>
    <property type="evidence" value="ECO:0007669"/>
    <property type="project" value="InterPro"/>
</dbReference>
<sequence>MTSLPEQDPERNVRVRTLTEKGQQQYDDRKLTFLQAIESSHRILSECKSDFDPFPESASRFRFAESSLRLSYERYERDCNAYFGFLSNTRSTQSNTDLNEYWPVFKKMKSSIYALFDKIDQHKVQTVETASHTSGHTASHAGSVSSHVARKRAKAEAAKAKLNFAEEQARLMEEQTKVKVKLDLLSQKAEVAAAVAEADYLEQESLGRHSRSPSLILAPPKESMTPFDKTMRYLDDLSLNANAQPFVPHAEEVHADNSVQQEAFFQPEPKEATQQPLSGDLARYLLKKEIMIHKFRNFNDKPEHYIAWKAEFRNLIQDLQCSPVEELGLLTSHLGPESTNQAMEIRTLCADNPELCLNTIWTRLEERFGSPELVEIALKTKLQSFPKLTDMKKLYNLHDILTEIETIKRQPQFKDIFSYFDSSVGVKPIVQKLPHALQEKWITRAAAYKNTHEVIFPPFSEFVKFVAEMSRIRNDPGLVSDFVQRTYPRKDIVSVKKLSLDTSQTTGEADGVKGSTCILHKNSKHSTNECRAFRKQPIEERKTLLKEANICFRCCETSDHFRKKCKAQIKCTECNSKYHCTALHDDKPRQNHGEEETKPLTVETVSTKCTEICGEFNGKSCAKILPIIVYPKGRRTCAMTIYAMLDDQSNKTLAKGKLFDELCIGSTYFEYVMNTCSGRTTCYGRTTNQLVVESLDGQTVMNLPHVLECEDIPENYAEVPTPDVTRYYAHLNDLESKIKPLDKSLEILLLIGRDFSDAHIVLDQRTGLPNTPFAQRLPLGWTIIGEACLSGQHIRSSANTYKTFVCNRSSLFEPCEQYLHIRTTTGDSSDDLFHRSPHDNKPGPSIEDCQFLKIMQKDLHLDDKGHWIAPLPFRVPRRQLPNNYSHALRRAKTLDSSLMKNELKREHFIAFMQKLFDNGHAEPAPPLPNEQERWYLPLFGVYHPHKPHQIRGVFDSSAKHEGISLNDVLLQGPDLANNLLGVLIRFRREMIAVVGDIQHMFHCFVVREKDRDYLRFLWHRDNKLENELVEFRMRVHVFGNRPSPSIANYGLLKIAALSAETHGPDVRDFITHNFYVDDGLISISSTEKAISLIKDTQDALKTHGGLRLHKFASNDLSVMRAFNPEDLAKDVLELDFEKDVPLQRSLGLVWSLHLDSFQFHISSEPKPLSRRGVLSVVNSVYDPLGFLSPITIFGKIILRKIVASTSDWDEPLPDSLAAEWNTWKTSLFDIEDLRIPRVIVPDLSASTYKELLIYSDASELAISAVAYLRVRYKDSSTAIGFVLGKSKVAPASGHTIPRLELCAAVLAVDIAQIVQEHLQVDIDSIRYFTDSRVVLGYISNEKKRFFMYVANRVAHIRNLSEPHQWSYVNTSVNPADVGTRGISPKDLENSLWLSGPNSPPDDSSSVDHPLVDPEADNEVRCKASDAELEIRSGLGSHRFSRFSSWNSLVEAIALLQRFIDYRKGKTKELSKKTVESYKKAEFFVIKTIQAETLSDELECLRSSKPLPRHSHILTLDPVLDDSGIIRVGGRLKLTKTDSTFKHPILIPGNHYVATLLVRKHHTDVYHQGRHLTEGRVRSSGVWITGCKRLVSSVIHKCVVCRKLRGNLAAQKMSDLPVDRVTPGQPPFTSVGIDIFGPWEVVTRRTRGGSANSKRWAALFTCMATRAVHIEVIEEMSSSSFINALRRFIALRGKVQIIRSDRGTNFIGAVSPLQMNAVNVEDGPISDFLHKNGTTWIFNAPHSSHMGGVWERMIGITRRILDSMLLDHGSRTLTHEVLVTFLAEASSIINSRPLIPISSDTNSPFILTPAILLTQKTDSDSVSEGDLELDQKDLLRKQWQRVQYLSSLFWKRWQSEYLQTLQCRRKWHNTQRNISNGDVVLLRDKDIPRNQWPMGVVIRVFPSKDERVRKVELQVVREGKIATFVRPVHELVVLLES</sequence>
<dbReference type="InterPro" id="IPR012337">
    <property type="entry name" value="RNaseH-like_sf"/>
</dbReference>
<dbReference type="SUPFAM" id="SSF56672">
    <property type="entry name" value="DNA/RNA polymerases"/>
    <property type="match status" value="1"/>
</dbReference>
<comment type="caution">
    <text evidence="4">The sequence shown here is derived from an EMBL/GenBank/DDBJ whole genome shotgun (WGS) entry which is preliminary data.</text>
</comment>
<dbReference type="Pfam" id="PF03564">
    <property type="entry name" value="DUF1759"/>
    <property type="match status" value="1"/>
</dbReference>
<dbReference type="InterPro" id="IPR036397">
    <property type="entry name" value="RNaseH_sf"/>
</dbReference>
<feature type="region of interest" description="Disordered" evidence="2">
    <location>
        <begin position="1389"/>
        <end position="1412"/>
    </location>
</feature>